<dbReference type="EMBL" id="FRFG01000005">
    <property type="protein sequence ID" value="SHO54634.1"/>
    <property type="molecule type" value="Genomic_DNA"/>
</dbReference>
<dbReference type="SUPFAM" id="SSF53822">
    <property type="entry name" value="Periplasmic binding protein-like I"/>
    <property type="match status" value="1"/>
</dbReference>
<dbReference type="Gene3D" id="3.40.50.2300">
    <property type="match status" value="2"/>
</dbReference>
<evidence type="ECO:0000256" key="1">
    <source>
        <dbReference type="ARBA" id="ARBA00023015"/>
    </source>
</evidence>
<evidence type="ECO:0000313" key="5">
    <source>
        <dbReference type="EMBL" id="SHO54634.1"/>
    </source>
</evidence>
<keyword evidence="2" id="KW-0238">DNA-binding</keyword>
<dbReference type="PRINTS" id="PR00036">
    <property type="entry name" value="HTHLACI"/>
</dbReference>
<evidence type="ECO:0000313" key="6">
    <source>
        <dbReference type="Proteomes" id="UP000184600"/>
    </source>
</evidence>
<protein>
    <submittedName>
        <fullName evidence="5">Ribose operon repressor</fullName>
    </submittedName>
</protein>
<dbReference type="PANTHER" id="PTHR30146:SF109">
    <property type="entry name" value="HTH-TYPE TRANSCRIPTIONAL REGULATOR GALS"/>
    <property type="match status" value="1"/>
</dbReference>
<dbReference type="InterPro" id="IPR000843">
    <property type="entry name" value="HTH_LacI"/>
</dbReference>
<keyword evidence="6" id="KW-1185">Reference proteome</keyword>
<dbReference type="InterPro" id="IPR010982">
    <property type="entry name" value="Lambda_DNA-bd_dom_sf"/>
</dbReference>
<evidence type="ECO:0000259" key="4">
    <source>
        <dbReference type="PROSITE" id="PS50932"/>
    </source>
</evidence>
<dbReference type="Pfam" id="PF13377">
    <property type="entry name" value="Peripla_BP_3"/>
    <property type="match status" value="1"/>
</dbReference>
<dbReference type="PROSITE" id="PS50932">
    <property type="entry name" value="HTH_LACI_2"/>
    <property type="match status" value="1"/>
</dbReference>
<proteinExistence type="predicted"/>
<gene>
    <name evidence="5" type="primary">rbsR_1</name>
    <name evidence="5" type="ORF">VQ7734_00348</name>
</gene>
<dbReference type="Pfam" id="PF00356">
    <property type="entry name" value="LacI"/>
    <property type="match status" value="1"/>
</dbReference>
<dbReference type="Proteomes" id="UP000184600">
    <property type="component" value="Unassembled WGS sequence"/>
</dbReference>
<dbReference type="SMART" id="SM00354">
    <property type="entry name" value="HTH_LACI"/>
    <property type="match status" value="1"/>
</dbReference>
<organism evidence="5 6">
    <name type="scientific">Vibrio quintilis</name>
    <dbReference type="NCBI Taxonomy" id="1117707"/>
    <lineage>
        <taxon>Bacteria</taxon>
        <taxon>Pseudomonadati</taxon>
        <taxon>Pseudomonadota</taxon>
        <taxon>Gammaproteobacteria</taxon>
        <taxon>Vibrionales</taxon>
        <taxon>Vibrionaceae</taxon>
        <taxon>Vibrio</taxon>
    </lineage>
</organism>
<keyword evidence="3" id="KW-0804">Transcription</keyword>
<dbReference type="SUPFAM" id="SSF47413">
    <property type="entry name" value="lambda repressor-like DNA-binding domains"/>
    <property type="match status" value="1"/>
</dbReference>
<evidence type="ECO:0000256" key="2">
    <source>
        <dbReference type="ARBA" id="ARBA00023125"/>
    </source>
</evidence>
<dbReference type="CDD" id="cd01392">
    <property type="entry name" value="HTH_LacI"/>
    <property type="match status" value="1"/>
</dbReference>
<name>A0A1M7YPW4_9VIBR</name>
<dbReference type="GO" id="GO:0003700">
    <property type="term" value="F:DNA-binding transcription factor activity"/>
    <property type="evidence" value="ECO:0007669"/>
    <property type="project" value="TreeGrafter"/>
</dbReference>
<dbReference type="AlphaFoldDB" id="A0A1M7YPW4"/>
<dbReference type="InterPro" id="IPR028082">
    <property type="entry name" value="Peripla_BP_I"/>
</dbReference>
<dbReference type="InterPro" id="IPR046335">
    <property type="entry name" value="LacI/GalR-like_sensor"/>
</dbReference>
<sequence length="332" mass="36562">MTKPRKPTIRDVAKVAGVSTATVSKFMNAQQSFSEPVEAKIREAIEQLGYQQNYMARAVVTGKTGAIGLGVLDICNPHYTNVVKGANRVALEQNYSLLVVDLDENQKQIQQRLQTLTMRVDGLLVSGRLSDEVIDWLAELRIPVVFIGHPFRTGVISVGMDVRLTIDILANYLIGQQFKRIAYVGYAGANWNAVRIAELQAIFSEHDVEFIEYSVEAPTVESAERIASKVLLSNNRADAIIACNDQVAIGLMGQARQFGVRIPQDIAIAGIDNNPISKHVNPSLTTIDTRGQELGEMAIHKVLDLIDGKDVIQREDLDPELVIRESTKVISS</sequence>
<keyword evidence="1" id="KW-0805">Transcription regulation</keyword>
<feature type="domain" description="HTH lacI-type" evidence="4">
    <location>
        <begin position="7"/>
        <end position="61"/>
    </location>
</feature>
<reference evidence="6" key="1">
    <citation type="submission" date="2016-12" db="EMBL/GenBank/DDBJ databases">
        <authorList>
            <person name="Rodrigo-Torres L."/>
            <person name="Arahal R.D."/>
            <person name="Lucena T."/>
        </authorList>
    </citation>
    <scope>NUCLEOTIDE SEQUENCE [LARGE SCALE GENOMIC DNA]</scope>
</reference>
<dbReference type="GO" id="GO:0000976">
    <property type="term" value="F:transcription cis-regulatory region binding"/>
    <property type="evidence" value="ECO:0007669"/>
    <property type="project" value="TreeGrafter"/>
</dbReference>
<accession>A0A1M7YPW4</accession>
<dbReference type="Gene3D" id="1.10.260.40">
    <property type="entry name" value="lambda repressor-like DNA-binding domains"/>
    <property type="match status" value="1"/>
</dbReference>
<dbReference type="CDD" id="cd06267">
    <property type="entry name" value="PBP1_LacI_sugar_binding-like"/>
    <property type="match status" value="1"/>
</dbReference>
<dbReference type="STRING" id="1117707.VQ7734_00348"/>
<evidence type="ECO:0000256" key="3">
    <source>
        <dbReference type="ARBA" id="ARBA00023163"/>
    </source>
</evidence>
<dbReference type="PROSITE" id="PS00356">
    <property type="entry name" value="HTH_LACI_1"/>
    <property type="match status" value="1"/>
</dbReference>
<dbReference type="PANTHER" id="PTHR30146">
    <property type="entry name" value="LACI-RELATED TRANSCRIPTIONAL REPRESSOR"/>
    <property type="match status" value="1"/>
</dbReference>